<keyword evidence="2" id="KW-0472">Membrane</keyword>
<evidence type="ECO:0000256" key="2">
    <source>
        <dbReference type="SAM" id="Phobius"/>
    </source>
</evidence>
<gene>
    <name evidence="3" type="ORF">KOI35_30495</name>
</gene>
<keyword evidence="2" id="KW-1133">Transmembrane helix</keyword>
<dbReference type="EMBL" id="JAHKKG010000010">
    <property type="protein sequence ID" value="MBU2667850.1"/>
    <property type="molecule type" value="Genomic_DNA"/>
</dbReference>
<accession>A0ABS5YWM9</accession>
<protein>
    <submittedName>
        <fullName evidence="3">Uncharacterized protein</fullName>
    </submittedName>
</protein>
<reference evidence="3 4" key="1">
    <citation type="submission" date="2021-06" db="EMBL/GenBank/DDBJ databases">
        <title>Actinoplanes lichenicola sp. nov., and Actinoplanes ovalisporus sp. nov., isolated from lichen in Thailand.</title>
        <authorList>
            <person name="Saeng-In P."/>
            <person name="Kanchanasin P."/>
            <person name="Yuki M."/>
            <person name="Kudo T."/>
            <person name="Ohkuma M."/>
            <person name="Phongsopitanun W."/>
            <person name="Tanasupawat S."/>
        </authorList>
    </citation>
    <scope>NUCLEOTIDE SEQUENCE [LARGE SCALE GENOMIC DNA]</scope>
    <source>
        <strain evidence="3 4">NBRC 110975</strain>
    </source>
</reference>
<comment type="caution">
    <text evidence="3">The sequence shown here is derived from an EMBL/GenBank/DDBJ whole genome shotgun (WGS) entry which is preliminary data.</text>
</comment>
<evidence type="ECO:0000313" key="3">
    <source>
        <dbReference type="EMBL" id="MBU2667850.1"/>
    </source>
</evidence>
<dbReference type="RefSeq" id="WP_215792117.1">
    <property type="nucleotide sequence ID" value="NZ_JAHKKG010000010.1"/>
</dbReference>
<evidence type="ECO:0000313" key="4">
    <source>
        <dbReference type="Proteomes" id="UP001519654"/>
    </source>
</evidence>
<organism evidence="3 4">
    <name type="scientific">Paractinoplanes bogorensis</name>
    <dbReference type="NCBI Taxonomy" id="1610840"/>
    <lineage>
        <taxon>Bacteria</taxon>
        <taxon>Bacillati</taxon>
        <taxon>Actinomycetota</taxon>
        <taxon>Actinomycetes</taxon>
        <taxon>Micromonosporales</taxon>
        <taxon>Micromonosporaceae</taxon>
        <taxon>Paractinoplanes</taxon>
    </lineage>
</organism>
<feature type="transmembrane region" description="Helical" evidence="2">
    <location>
        <begin position="47"/>
        <end position="72"/>
    </location>
</feature>
<proteinExistence type="predicted"/>
<name>A0ABS5YWM9_9ACTN</name>
<keyword evidence="4" id="KW-1185">Reference proteome</keyword>
<keyword evidence="2" id="KW-0812">Transmembrane</keyword>
<feature type="region of interest" description="Disordered" evidence="1">
    <location>
        <begin position="1"/>
        <end position="22"/>
    </location>
</feature>
<dbReference type="Proteomes" id="UP001519654">
    <property type="component" value="Unassembled WGS sequence"/>
</dbReference>
<evidence type="ECO:0000256" key="1">
    <source>
        <dbReference type="SAM" id="MobiDB-lite"/>
    </source>
</evidence>
<sequence length="251" mass="26359">MDQNMTDLAELSQLDPARDREPDAFETLRSEAALERIIAGRRPRNAVVWRVATGAAVVAAGVTGLLAVPALFPSAADKAFAGWTATPTPVDPQQVLPEARNCVKSYGGDPATVTAADIVLTEQRGIAKSLIVKHGGQALECMSVEAGDTYASQTLPAAPLTPANGLLSVDTRSSIGQGDTQYSHVVGFVTPKVTGIDLILADGRTVHTSTAGGWWTAWWPGPEAGEADTIRVVAHTATDSTEYRIAQLSSK</sequence>